<evidence type="ECO:0000313" key="2">
    <source>
        <dbReference type="Proteomes" id="UP000008177"/>
    </source>
</evidence>
<dbReference type="HOGENOM" id="CLU_3106117_0_0_1"/>
<dbReference type="Proteomes" id="UP000008177">
    <property type="component" value="Unplaced contigs"/>
</dbReference>
<dbReference type="EMBL" id="FQ790345">
    <property type="protein sequence ID" value="CCD53007.1"/>
    <property type="molecule type" value="Genomic_DNA"/>
</dbReference>
<proteinExistence type="predicted"/>
<dbReference type="InParanoid" id="G2YN09"/>
<protein>
    <submittedName>
        <fullName evidence="1">Uncharacterized protein</fullName>
    </submittedName>
</protein>
<sequence>MASKDTIPTRSSDPLKLVRDEFQTTVSSERSGSYCLRVNIDTTDDPEQHHA</sequence>
<name>G2YN09_BOTF4</name>
<organism evidence="1 2">
    <name type="scientific">Botryotinia fuckeliana (strain T4)</name>
    <name type="common">Noble rot fungus</name>
    <name type="synonym">Botrytis cinerea</name>
    <dbReference type="NCBI Taxonomy" id="999810"/>
    <lineage>
        <taxon>Eukaryota</taxon>
        <taxon>Fungi</taxon>
        <taxon>Dikarya</taxon>
        <taxon>Ascomycota</taxon>
        <taxon>Pezizomycotina</taxon>
        <taxon>Leotiomycetes</taxon>
        <taxon>Helotiales</taxon>
        <taxon>Sclerotiniaceae</taxon>
        <taxon>Botrytis</taxon>
    </lineage>
</organism>
<reference evidence="2" key="1">
    <citation type="journal article" date="2011" name="PLoS Genet.">
        <title>Genomic analysis of the necrotrophic fungal pathogens Sclerotinia sclerotiorum and Botrytis cinerea.</title>
        <authorList>
            <person name="Amselem J."/>
            <person name="Cuomo C.A."/>
            <person name="van Kan J.A."/>
            <person name="Viaud M."/>
            <person name="Benito E.P."/>
            <person name="Couloux A."/>
            <person name="Coutinho P.M."/>
            <person name="de Vries R.P."/>
            <person name="Dyer P.S."/>
            <person name="Fillinger S."/>
            <person name="Fournier E."/>
            <person name="Gout L."/>
            <person name="Hahn M."/>
            <person name="Kohn L."/>
            <person name="Lapalu N."/>
            <person name="Plummer K.M."/>
            <person name="Pradier J.M."/>
            <person name="Quevillon E."/>
            <person name="Sharon A."/>
            <person name="Simon A."/>
            <person name="ten Have A."/>
            <person name="Tudzynski B."/>
            <person name="Tudzynski P."/>
            <person name="Wincker P."/>
            <person name="Andrew M."/>
            <person name="Anthouard V."/>
            <person name="Beever R.E."/>
            <person name="Beffa R."/>
            <person name="Benoit I."/>
            <person name="Bouzid O."/>
            <person name="Brault B."/>
            <person name="Chen Z."/>
            <person name="Choquer M."/>
            <person name="Collemare J."/>
            <person name="Cotton P."/>
            <person name="Danchin E.G."/>
            <person name="Da Silva C."/>
            <person name="Gautier A."/>
            <person name="Giraud C."/>
            <person name="Giraud T."/>
            <person name="Gonzalez C."/>
            <person name="Grossetete S."/>
            <person name="Guldener U."/>
            <person name="Henrissat B."/>
            <person name="Howlett B.J."/>
            <person name="Kodira C."/>
            <person name="Kretschmer M."/>
            <person name="Lappartient A."/>
            <person name="Leroch M."/>
            <person name="Levis C."/>
            <person name="Mauceli E."/>
            <person name="Neuveglise C."/>
            <person name="Oeser B."/>
            <person name="Pearson M."/>
            <person name="Poulain J."/>
            <person name="Poussereau N."/>
            <person name="Quesneville H."/>
            <person name="Rascle C."/>
            <person name="Schumacher J."/>
            <person name="Segurens B."/>
            <person name="Sexton A."/>
            <person name="Silva E."/>
            <person name="Sirven C."/>
            <person name="Soanes D.M."/>
            <person name="Talbot N.J."/>
            <person name="Templeton M."/>
            <person name="Yandava C."/>
            <person name="Yarden O."/>
            <person name="Zeng Q."/>
            <person name="Rollins J.A."/>
            <person name="Lebrun M.H."/>
            <person name="Dickman M."/>
        </authorList>
    </citation>
    <scope>NUCLEOTIDE SEQUENCE [LARGE SCALE GENOMIC DNA]</scope>
    <source>
        <strain evidence="2">T4</strain>
    </source>
</reference>
<gene>
    <name evidence="1" type="ORF">BofuT4_uP139310.1</name>
</gene>
<evidence type="ECO:0000313" key="1">
    <source>
        <dbReference type="EMBL" id="CCD53007.1"/>
    </source>
</evidence>
<dbReference type="AlphaFoldDB" id="G2YN09"/>
<accession>G2YN09</accession>